<keyword evidence="4" id="KW-0472">Membrane</keyword>
<evidence type="ECO:0000256" key="7">
    <source>
        <dbReference type="SAM" id="SignalP"/>
    </source>
</evidence>
<dbReference type="Proteomes" id="UP000025227">
    <property type="component" value="Unplaced"/>
</dbReference>
<dbReference type="PROSITE" id="PS00010">
    <property type="entry name" value="ASX_HYDROXYL"/>
    <property type="match status" value="3"/>
</dbReference>
<dbReference type="PROSITE" id="PS50068">
    <property type="entry name" value="LDLRA_2"/>
    <property type="match status" value="4"/>
</dbReference>
<dbReference type="SMART" id="SM00181">
    <property type="entry name" value="EGF"/>
    <property type="match status" value="5"/>
</dbReference>
<dbReference type="SMART" id="SM00179">
    <property type="entry name" value="EGF_CA"/>
    <property type="match status" value="3"/>
</dbReference>
<evidence type="ECO:0000313" key="9">
    <source>
        <dbReference type="Proteomes" id="UP000025227"/>
    </source>
</evidence>
<comment type="caution">
    <text evidence="6">Lacks conserved residue(s) required for the propagation of feature annotation.</text>
</comment>
<feature type="signal peptide" evidence="7">
    <location>
        <begin position="1"/>
        <end position="17"/>
    </location>
</feature>
<dbReference type="Gene3D" id="4.10.400.10">
    <property type="entry name" value="Low-density Lipoprotein Receptor"/>
    <property type="match status" value="3"/>
</dbReference>
<dbReference type="CDD" id="cd00054">
    <property type="entry name" value="EGF_CA"/>
    <property type="match status" value="1"/>
</dbReference>
<proteinExistence type="predicted"/>
<dbReference type="GO" id="GO:0043235">
    <property type="term" value="C:receptor complex"/>
    <property type="evidence" value="ECO:0007669"/>
    <property type="project" value="TreeGrafter"/>
</dbReference>
<keyword evidence="3" id="KW-0812">Transmembrane</keyword>
<dbReference type="PROSITE" id="PS01187">
    <property type="entry name" value="EGF_CA"/>
    <property type="match status" value="1"/>
</dbReference>
<dbReference type="Gene3D" id="2.10.25.10">
    <property type="entry name" value="Laminin"/>
    <property type="match status" value="3"/>
</dbReference>
<evidence type="ECO:0000256" key="2">
    <source>
        <dbReference type="ARBA" id="ARBA00022536"/>
    </source>
</evidence>
<keyword evidence="4" id="KW-1133">Transmembrane helix</keyword>
<keyword evidence="2 6" id="KW-0245">EGF-like domain</keyword>
<keyword evidence="9" id="KW-1185">Reference proteome</keyword>
<feature type="chain" id="PRO_5029531429" evidence="7">
    <location>
        <begin position="18"/>
        <end position="579"/>
    </location>
</feature>
<evidence type="ECO:0000256" key="1">
    <source>
        <dbReference type="ARBA" id="ARBA00004308"/>
    </source>
</evidence>
<dbReference type="PANTHER" id="PTHR22722">
    <property type="entry name" value="LOW-DENSITY LIPOPROTEIN RECEPTOR-RELATED PROTEIN 2-RELATED"/>
    <property type="match status" value="1"/>
</dbReference>
<dbReference type="GO" id="GO:0042562">
    <property type="term" value="F:hormone binding"/>
    <property type="evidence" value="ECO:0007669"/>
    <property type="project" value="TreeGrafter"/>
</dbReference>
<evidence type="ECO:0000313" key="10">
    <source>
        <dbReference type="WBParaSite" id="HCON_00081380-00001"/>
    </source>
</evidence>
<evidence type="ECO:0000256" key="5">
    <source>
        <dbReference type="ARBA" id="ARBA00023157"/>
    </source>
</evidence>
<dbReference type="InterPro" id="IPR002172">
    <property type="entry name" value="LDrepeatLR_classA_rpt"/>
</dbReference>
<dbReference type="InterPro" id="IPR036055">
    <property type="entry name" value="LDL_receptor-like_sf"/>
</dbReference>
<dbReference type="PRINTS" id="PR00261">
    <property type="entry name" value="LDLRECEPTOR"/>
</dbReference>
<dbReference type="InterPro" id="IPR001881">
    <property type="entry name" value="EGF-like_Ca-bd_dom"/>
</dbReference>
<feature type="domain" description="EGF-like" evidence="8">
    <location>
        <begin position="468"/>
        <end position="506"/>
    </location>
</feature>
<keyword evidence="7" id="KW-0732">Signal</keyword>
<dbReference type="GO" id="GO:0012505">
    <property type="term" value="C:endomembrane system"/>
    <property type="evidence" value="ECO:0007669"/>
    <property type="project" value="UniProtKB-SubCell"/>
</dbReference>
<dbReference type="GO" id="GO:0016324">
    <property type="term" value="C:apical plasma membrane"/>
    <property type="evidence" value="ECO:0007669"/>
    <property type="project" value="TreeGrafter"/>
</dbReference>
<dbReference type="Pfam" id="PF07645">
    <property type="entry name" value="EGF_CA"/>
    <property type="match status" value="3"/>
</dbReference>
<dbReference type="OMA" id="HNFVCAD"/>
<dbReference type="InterPro" id="IPR000152">
    <property type="entry name" value="EGF-type_Asp/Asn_hydroxyl_site"/>
</dbReference>
<name>A0A7I4YEY6_HAECO</name>
<dbReference type="PROSITE" id="PS50026">
    <property type="entry name" value="EGF_3"/>
    <property type="match status" value="3"/>
</dbReference>
<dbReference type="PANTHER" id="PTHR22722:SF14">
    <property type="entry name" value="MEGALIN, ISOFORM A"/>
    <property type="match status" value="1"/>
</dbReference>
<dbReference type="Pfam" id="PF00057">
    <property type="entry name" value="Ldl_recept_a"/>
    <property type="match status" value="1"/>
</dbReference>
<dbReference type="InterPro" id="IPR018097">
    <property type="entry name" value="EGF_Ca-bd_CS"/>
</dbReference>
<dbReference type="AlphaFoldDB" id="A0A7I4YEY6"/>
<dbReference type="GO" id="GO:0006898">
    <property type="term" value="P:receptor-mediated endocytosis"/>
    <property type="evidence" value="ECO:0007669"/>
    <property type="project" value="TreeGrafter"/>
</dbReference>
<dbReference type="InterPro" id="IPR051221">
    <property type="entry name" value="LDLR-related"/>
</dbReference>
<dbReference type="GO" id="GO:0005509">
    <property type="term" value="F:calcium ion binding"/>
    <property type="evidence" value="ECO:0007669"/>
    <property type="project" value="InterPro"/>
</dbReference>
<reference evidence="10" key="1">
    <citation type="submission" date="2020-12" db="UniProtKB">
        <authorList>
            <consortium name="WormBaseParasite"/>
        </authorList>
    </citation>
    <scope>IDENTIFICATION</scope>
    <source>
        <strain evidence="10">MHco3</strain>
    </source>
</reference>
<protein>
    <submittedName>
        <fullName evidence="10">EGF-like domain-containing protein</fullName>
    </submittedName>
</protein>
<evidence type="ECO:0000259" key="8">
    <source>
        <dbReference type="PROSITE" id="PS50026"/>
    </source>
</evidence>
<evidence type="ECO:0000256" key="4">
    <source>
        <dbReference type="ARBA" id="ARBA00022989"/>
    </source>
</evidence>
<comment type="subcellular location">
    <subcellularLocation>
        <location evidence="1">Endomembrane system</location>
    </subcellularLocation>
</comment>
<dbReference type="CDD" id="cd00112">
    <property type="entry name" value="LDLa"/>
    <property type="match status" value="3"/>
</dbReference>
<dbReference type="WBParaSite" id="HCON_00081380-00001">
    <property type="protein sequence ID" value="HCON_00081380-00001"/>
    <property type="gene ID" value="HCON_00081380"/>
</dbReference>
<dbReference type="SUPFAM" id="SSF57424">
    <property type="entry name" value="LDL receptor-like module"/>
    <property type="match status" value="4"/>
</dbReference>
<organism evidence="9 10">
    <name type="scientific">Haemonchus contortus</name>
    <name type="common">Barber pole worm</name>
    <dbReference type="NCBI Taxonomy" id="6289"/>
    <lineage>
        <taxon>Eukaryota</taxon>
        <taxon>Metazoa</taxon>
        <taxon>Ecdysozoa</taxon>
        <taxon>Nematoda</taxon>
        <taxon>Chromadorea</taxon>
        <taxon>Rhabditida</taxon>
        <taxon>Rhabditina</taxon>
        <taxon>Rhabditomorpha</taxon>
        <taxon>Strongyloidea</taxon>
        <taxon>Trichostrongylidae</taxon>
        <taxon>Haemonchus</taxon>
    </lineage>
</organism>
<evidence type="ECO:0000256" key="6">
    <source>
        <dbReference type="PROSITE-ProRule" id="PRU00076"/>
    </source>
</evidence>
<accession>A0A7I4YEY6</accession>
<dbReference type="InterPro" id="IPR000742">
    <property type="entry name" value="EGF"/>
</dbReference>
<dbReference type="SUPFAM" id="SSF57196">
    <property type="entry name" value="EGF/Laminin"/>
    <property type="match status" value="1"/>
</dbReference>
<evidence type="ECO:0000256" key="3">
    <source>
        <dbReference type="ARBA" id="ARBA00022692"/>
    </source>
</evidence>
<keyword evidence="5" id="KW-1015">Disulfide bond</keyword>
<feature type="domain" description="EGF-like" evidence="8">
    <location>
        <begin position="419"/>
        <end position="458"/>
    </location>
</feature>
<sequence length="579" mass="63025">MKLILIFLLYRLSGTQAHQCSVDEFSCATGGQCIPRIKWQDDVEDCWDGSDEFCLPWQLDCGFGSPRCISKKKVNDGRIDCYSGLDEACPSHYFVCKDKSACIDPALFQDGVRQCKDGSDEPCAPGLFPCTNSSKCISMKKFQNGINDCADGSDEECTTSQVECGCGKVRCVNRERVGDGFWDCEDGTDELFNVTRDKYCEDGSLRRNGANSLLVGELQLCTDSSLCHRKFGEICVVVGGSWRCVCQRGSVRLPGSTRCIPITEVDSYLREPIPNCTRARQELRTRFDTPSGLLGKLVRAVPYQKGVRRAPSSPKPQKPTSPVRGIALAPAALLALGSTGHVFVSNFLSINGACVASNGENKETFPALLNECGDKALNDCDPNATCMDNPLSYECLCRENFLDVSPDPVKKPGRKCIELVNECSDARLNDCSPNAKCIDKAVGYACRCVPGFADTSPPGRPGRNCTQQVNECAEKLHDCDPNAICRDEPIGYRCHCPFGFADASKDPSKPGRLCVQLSIECEGCNSSTSHCVPTAGGSVVCTCLPGFQDLNPINPGQNCSKLTRMSQYSLNLPKLLFKS</sequence>
<dbReference type="SMART" id="SM00192">
    <property type="entry name" value="LDLa"/>
    <property type="match status" value="4"/>
</dbReference>
<feature type="domain" description="EGF-like" evidence="8">
    <location>
        <begin position="368"/>
        <end position="407"/>
    </location>
</feature>
<dbReference type="InterPro" id="IPR049883">
    <property type="entry name" value="NOTCH1_EGF-like"/>
</dbReference>
<dbReference type="OrthoDB" id="6516201at2759"/>